<dbReference type="EMBL" id="JACETU010000002">
    <property type="protein sequence ID" value="KAF7436830.1"/>
    <property type="molecule type" value="Genomic_DNA"/>
</dbReference>
<evidence type="ECO:0000313" key="2">
    <source>
        <dbReference type="EMBL" id="KAF7436830.1"/>
    </source>
</evidence>
<dbReference type="VEuPathDB" id="FungiDB:PC9H_003663"/>
<dbReference type="Proteomes" id="UP000623687">
    <property type="component" value="Unassembled WGS sequence"/>
</dbReference>
<dbReference type="RefSeq" id="XP_036634729.1">
    <property type="nucleotide sequence ID" value="XM_036773256.1"/>
</dbReference>
<feature type="chain" id="PRO_5034232729" evidence="1">
    <location>
        <begin position="20"/>
        <end position="221"/>
    </location>
</feature>
<protein>
    <submittedName>
        <fullName evidence="2">Uncharacterized protein</fullName>
    </submittedName>
</protein>
<proteinExistence type="predicted"/>
<keyword evidence="1" id="KW-0732">Signal</keyword>
<accession>A0A8H7A694</accession>
<gene>
    <name evidence="2" type="ORF">PC9H_003663</name>
</gene>
<evidence type="ECO:0000313" key="3">
    <source>
        <dbReference type="Proteomes" id="UP000623687"/>
    </source>
</evidence>
<dbReference type="GeneID" id="59373481"/>
<dbReference type="AlphaFoldDB" id="A0A8H7A694"/>
<reference evidence="2" key="1">
    <citation type="submission" date="2019-07" db="EMBL/GenBank/DDBJ databases">
        <authorList>
            <person name="Palmer J.M."/>
        </authorList>
    </citation>
    <scope>NUCLEOTIDE SEQUENCE</scope>
    <source>
        <strain evidence="2">PC9</strain>
    </source>
</reference>
<feature type="signal peptide" evidence="1">
    <location>
        <begin position="1"/>
        <end position="19"/>
    </location>
</feature>
<evidence type="ECO:0000256" key="1">
    <source>
        <dbReference type="SAM" id="SignalP"/>
    </source>
</evidence>
<name>A0A8H7A694_PLEOS</name>
<comment type="caution">
    <text evidence="2">The sequence shown here is derived from an EMBL/GenBank/DDBJ whole genome shotgun (WGS) entry which is preliminary data.</text>
</comment>
<dbReference type="OrthoDB" id="2497682at2759"/>
<sequence length="221" mass="23924">MLNISRSVLLAVYAAALLSSNVSPMSSMLAAASPIPTGLEPRTISNRLSPASRVSTYLARSQSRGGHAQPVIRASTPIGSTGFLGLDFLHLALTNCNQGREMNQRFSTLASDSPQDPANRQATIDLLEEIHLWLQSLALLLKPLGAAKGLLNYDRNSELETALKDLINVNKDLLKATYLLTAEDFPELADIVYDIKCILEFLLDFTENSSDGLINDLGLGL</sequence>
<keyword evidence="3" id="KW-1185">Reference proteome</keyword>
<organism evidence="2 3">
    <name type="scientific">Pleurotus ostreatus</name>
    <name type="common">Oyster mushroom</name>
    <name type="synonym">White-rot fungus</name>
    <dbReference type="NCBI Taxonomy" id="5322"/>
    <lineage>
        <taxon>Eukaryota</taxon>
        <taxon>Fungi</taxon>
        <taxon>Dikarya</taxon>
        <taxon>Basidiomycota</taxon>
        <taxon>Agaricomycotina</taxon>
        <taxon>Agaricomycetes</taxon>
        <taxon>Agaricomycetidae</taxon>
        <taxon>Agaricales</taxon>
        <taxon>Pleurotineae</taxon>
        <taxon>Pleurotaceae</taxon>
        <taxon>Pleurotus</taxon>
    </lineage>
</organism>